<dbReference type="AlphaFoldDB" id="A0A929L0B9"/>
<keyword evidence="1" id="KW-0472">Membrane</keyword>
<gene>
    <name evidence="2" type="ORF">IRJ16_18575</name>
</gene>
<evidence type="ECO:0000256" key="1">
    <source>
        <dbReference type="SAM" id="Phobius"/>
    </source>
</evidence>
<keyword evidence="3" id="KW-1185">Reference proteome</keyword>
<keyword evidence="1" id="KW-1133">Transmembrane helix</keyword>
<evidence type="ECO:0000313" key="2">
    <source>
        <dbReference type="EMBL" id="MBE9663895.1"/>
    </source>
</evidence>
<evidence type="ECO:0000313" key="3">
    <source>
        <dbReference type="Proteomes" id="UP000622475"/>
    </source>
</evidence>
<proteinExistence type="predicted"/>
<feature type="transmembrane region" description="Helical" evidence="1">
    <location>
        <begin position="33"/>
        <end position="53"/>
    </location>
</feature>
<dbReference type="RefSeq" id="WP_194113144.1">
    <property type="nucleotide sequence ID" value="NZ_JADFFL010000008.1"/>
</dbReference>
<organism evidence="2 3">
    <name type="scientific">Mucilaginibacter myungsuensis</name>
    <dbReference type="NCBI Taxonomy" id="649104"/>
    <lineage>
        <taxon>Bacteria</taxon>
        <taxon>Pseudomonadati</taxon>
        <taxon>Bacteroidota</taxon>
        <taxon>Sphingobacteriia</taxon>
        <taxon>Sphingobacteriales</taxon>
        <taxon>Sphingobacteriaceae</taxon>
        <taxon>Mucilaginibacter</taxon>
    </lineage>
</organism>
<sequence length="71" mass="7810">MANQHIKQLNQGRSNLNKKSEIDLSVMKPFVKFGIGAMGAIAHTLIGIVKAIPKPHNDDDHRKPGSKIIKI</sequence>
<accession>A0A929L0B9</accession>
<keyword evidence="1" id="KW-0812">Transmembrane</keyword>
<dbReference type="Proteomes" id="UP000622475">
    <property type="component" value="Unassembled WGS sequence"/>
</dbReference>
<protein>
    <submittedName>
        <fullName evidence="2">Uncharacterized protein</fullName>
    </submittedName>
</protein>
<name>A0A929L0B9_9SPHI</name>
<comment type="caution">
    <text evidence="2">The sequence shown here is derived from an EMBL/GenBank/DDBJ whole genome shotgun (WGS) entry which is preliminary data.</text>
</comment>
<dbReference type="EMBL" id="JADFFL010000008">
    <property type="protein sequence ID" value="MBE9663895.1"/>
    <property type="molecule type" value="Genomic_DNA"/>
</dbReference>
<reference evidence="2" key="1">
    <citation type="submission" date="2020-10" db="EMBL/GenBank/DDBJ databases">
        <title>Mucilaginibacter mali sp. nov., isolated from rhizosphere soil of apple orchard.</title>
        <authorList>
            <person name="Lee J.-S."/>
            <person name="Kim H.S."/>
            <person name="Kim J.-S."/>
        </authorList>
    </citation>
    <scope>NUCLEOTIDE SEQUENCE</scope>
    <source>
        <strain evidence="2">KCTC 22746</strain>
    </source>
</reference>